<gene>
    <name evidence="2" type="ORF">IF1G_04024</name>
</gene>
<sequence>MGLRWGGGVAADSRDMATGSTVPSQCCNLKQKRGRGVTTLVRGVVLQNKWCMGESWVVLSPMVGGGSAVQTRLRPSGYEWPSTAGSQVF</sequence>
<comment type="caution">
    <text evidence="2">The sequence shown here is derived from an EMBL/GenBank/DDBJ whole genome shotgun (WGS) entry which is preliminary data.</text>
</comment>
<dbReference type="Proteomes" id="UP000315783">
    <property type="component" value="Unassembled WGS sequence"/>
</dbReference>
<evidence type="ECO:0000256" key="1">
    <source>
        <dbReference type="SAM" id="MobiDB-lite"/>
    </source>
</evidence>
<reference evidence="2 3" key="1">
    <citation type="journal article" date="2019" name="Appl. Microbiol. Biotechnol.">
        <title>Genome sequence of Isaria javanica and comparative genome analysis insights into family S53 peptidase evolution in fungal entomopathogens.</title>
        <authorList>
            <person name="Lin R."/>
            <person name="Zhang X."/>
            <person name="Xin B."/>
            <person name="Zou M."/>
            <person name="Gao Y."/>
            <person name="Qin F."/>
            <person name="Hu Q."/>
            <person name="Xie B."/>
            <person name="Cheng X."/>
        </authorList>
    </citation>
    <scope>NUCLEOTIDE SEQUENCE [LARGE SCALE GENOMIC DNA]</scope>
    <source>
        <strain evidence="2 3">IJ1G</strain>
    </source>
</reference>
<protein>
    <submittedName>
        <fullName evidence="2">Uncharacterized protein</fullName>
    </submittedName>
</protein>
<organism evidence="2 3">
    <name type="scientific">Cordyceps javanica</name>
    <dbReference type="NCBI Taxonomy" id="43265"/>
    <lineage>
        <taxon>Eukaryota</taxon>
        <taxon>Fungi</taxon>
        <taxon>Dikarya</taxon>
        <taxon>Ascomycota</taxon>
        <taxon>Pezizomycotina</taxon>
        <taxon>Sordariomycetes</taxon>
        <taxon>Hypocreomycetidae</taxon>
        <taxon>Hypocreales</taxon>
        <taxon>Cordycipitaceae</taxon>
        <taxon>Cordyceps</taxon>
    </lineage>
</organism>
<feature type="region of interest" description="Disordered" evidence="1">
    <location>
        <begin position="1"/>
        <end position="23"/>
    </location>
</feature>
<keyword evidence="3" id="KW-1185">Reference proteome</keyword>
<evidence type="ECO:0000313" key="3">
    <source>
        <dbReference type="Proteomes" id="UP000315783"/>
    </source>
</evidence>
<accession>A0A545V502</accession>
<dbReference type="AlphaFoldDB" id="A0A545V502"/>
<proteinExistence type="predicted"/>
<name>A0A545V502_9HYPO</name>
<evidence type="ECO:0000313" key="2">
    <source>
        <dbReference type="EMBL" id="TQV96784.1"/>
    </source>
</evidence>
<dbReference type="EMBL" id="SPUK01000005">
    <property type="protein sequence ID" value="TQV96784.1"/>
    <property type="molecule type" value="Genomic_DNA"/>
</dbReference>